<organism evidence="2 3">
    <name type="scientific">Ceratocystis fimbriata CBS 114723</name>
    <dbReference type="NCBI Taxonomy" id="1035309"/>
    <lineage>
        <taxon>Eukaryota</taxon>
        <taxon>Fungi</taxon>
        <taxon>Dikarya</taxon>
        <taxon>Ascomycota</taxon>
        <taxon>Pezizomycotina</taxon>
        <taxon>Sordariomycetes</taxon>
        <taxon>Hypocreomycetidae</taxon>
        <taxon>Microascales</taxon>
        <taxon>Ceratocystidaceae</taxon>
        <taxon>Ceratocystis</taxon>
    </lineage>
</organism>
<reference evidence="2 3" key="2">
    <citation type="journal article" date="2013" name="IMA Fungus">
        <title>IMA Genome-F 1: Ceratocystis fimbriata: Draft nuclear genome sequence for the plant pathogen, Ceratocystis fimbriata.</title>
        <authorList>
            <person name="Wilken P.M."/>
            <person name="Steenkamp E.T."/>
            <person name="Wingfield M.J."/>
            <person name="de Beer Z.W."/>
            <person name="Wingfield B.D."/>
        </authorList>
    </citation>
    <scope>NUCLEOTIDE SEQUENCE [LARGE SCALE GENOMIC DNA]</scope>
    <source>
        <strain evidence="2 3">CBS 114723</strain>
    </source>
</reference>
<evidence type="ECO:0000313" key="2">
    <source>
        <dbReference type="EMBL" id="PHH53096.1"/>
    </source>
</evidence>
<evidence type="ECO:0000256" key="1">
    <source>
        <dbReference type="SAM" id="MobiDB-lite"/>
    </source>
</evidence>
<proteinExistence type="predicted"/>
<evidence type="ECO:0000313" key="3">
    <source>
        <dbReference type="Proteomes" id="UP000222788"/>
    </source>
</evidence>
<gene>
    <name evidence="2" type="ORF">CFIMG_008286RA00001</name>
</gene>
<comment type="caution">
    <text evidence="2">The sequence shown here is derived from an EMBL/GenBank/DDBJ whole genome shotgun (WGS) entry which is preliminary data.</text>
</comment>
<sequence length="162" mass="17142">MENHESVPNPGPALEPQTLHNAALPRSQSSSSSTEHNASVSSDLQHRDGVSGVARNIGDVAASKTERAGNSSNDTVNDPDIELSRSITTHKTASSAVAPAVLVSEAGSQTKKSWFKNLNPLKMGAAPPVPESRSPSPESSANWLSLLMFHWMTPLMTASTQM</sequence>
<feature type="region of interest" description="Disordered" evidence="1">
    <location>
        <begin position="1"/>
        <end position="84"/>
    </location>
</feature>
<reference evidence="2 3" key="1">
    <citation type="journal article" date="2013" name="Fungal Biol.">
        <title>Analysis of microsatellite markers in the genome of the plant pathogen Ceratocystis fimbriata.</title>
        <authorList>
            <person name="Simpson M.C."/>
            <person name="Wilken P.M."/>
            <person name="Coetzee M.P."/>
            <person name="Wingfield M.J."/>
            <person name="Wingfield B.D."/>
        </authorList>
    </citation>
    <scope>NUCLEOTIDE SEQUENCE [LARGE SCALE GENOMIC DNA]</scope>
    <source>
        <strain evidence="2 3">CBS 114723</strain>
    </source>
</reference>
<dbReference type="EMBL" id="APWK03000049">
    <property type="protein sequence ID" value="PHH53096.1"/>
    <property type="molecule type" value="Genomic_DNA"/>
</dbReference>
<name>A0A2C5X4Q2_9PEZI</name>
<dbReference type="Proteomes" id="UP000222788">
    <property type="component" value="Unassembled WGS sequence"/>
</dbReference>
<dbReference type="AlphaFoldDB" id="A0A2C5X4Q2"/>
<accession>A0A2C5X4Q2</accession>
<protein>
    <submittedName>
        <fullName evidence="2">Uncharacterized protein</fullName>
    </submittedName>
</protein>
<keyword evidence="3" id="KW-1185">Reference proteome</keyword>
<feature type="compositionally biased region" description="Low complexity" evidence="1">
    <location>
        <begin position="27"/>
        <end position="42"/>
    </location>
</feature>